<dbReference type="SMART" id="SM01007">
    <property type="entry name" value="Aldolase_II"/>
    <property type="match status" value="1"/>
</dbReference>
<dbReference type="InterPro" id="IPR036291">
    <property type="entry name" value="NAD(P)-bd_dom_sf"/>
</dbReference>
<dbReference type="PANTHER" id="PTHR24321">
    <property type="entry name" value="DEHYDROGENASES, SHORT CHAIN"/>
    <property type="match status" value="1"/>
</dbReference>
<protein>
    <submittedName>
        <fullName evidence="4">Bifunctional aldolase/short-chain dehydrogenase</fullName>
    </submittedName>
</protein>
<dbReference type="InterPro" id="IPR020904">
    <property type="entry name" value="Sc_DH/Rdtase_CS"/>
</dbReference>
<sequence length="662" mass="70890">MQSRWNDEEAAEFAGDPLGMRVYTSRLLGSDPSLVLHGGGNTSVKATAQDILGDTEEVLYVKGSGWDLATIEAPGFAPVRLDALRRMATLEALSDSSMVTAQRAAMLDPYAPNPSVEAILHAIIPYRFVDHSHADAVVALTNTPDGEAGVRELYGPQMMIVPYVMPGFVLARTIYEMTRDADWDALPGMILLNHGVFTFANSARESYERHIEIVTAAENYIEVQARSADRKTGSDRRRVASTTLEELARLRKAVSTARGQAVLASIDAGGDVREFSRLPNAPELATRGLLTPDHVIRTKRIPLVVSGRGAERDVEEYAAAYCDYFDRHADSSLDRLDPAPRWALWPGVGSVAFGGSPKEIAVIDDIKRHTLRAIAWSESLGGWRPLGESEIFAIEYWELEQAKLKGAGAPPPLQGKVALVTGAASGIGRACVEAFLGQGAVVAALDISPKVTELFDRQNVLGLICDVTDDDRLKKAVEDVVSHWGGLDVVICNAGVFPASQTLAKVEADHWDRSIQVNLTSQHRLLQACAPFLESGCDPAVVIIGSKNAPAPGPGAGAYSVAKAGLTQLARVAALELAAKGIRVNVLHPNAVFDTGLWTEELLKERADSYGISVDAYKARNLLGVEITSSDVASMACAVAGPVFAKTTGAQIPVDGGDERVI</sequence>
<dbReference type="Pfam" id="PF00596">
    <property type="entry name" value="Aldolase_II"/>
    <property type="match status" value="1"/>
</dbReference>
<dbReference type="Gene3D" id="3.40.50.720">
    <property type="entry name" value="NAD(P)-binding Rossmann-like Domain"/>
    <property type="match status" value="1"/>
</dbReference>
<dbReference type="SUPFAM" id="SSF51735">
    <property type="entry name" value="NAD(P)-binding Rossmann-fold domains"/>
    <property type="match status" value="1"/>
</dbReference>
<dbReference type="Pfam" id="PF13561">
    <property type="entry name" value="adh_short_C2"/>
    <property type="match status" value="1"/>
</dbReference>
<reference evidence="4" key="1">
    <citation type="submission" date="2019-09" db="EMBL/GenBank/DDBJ databases">
        <title>Characterisation of the sponge microbiome using genome-centric metagenomics.</title>
        <authorList>
            <person name="Engelberts J.P."/>
            <person name="Robbins S.J."/>
            <person name="De Goeij J.M."/>
            <person name="Aranda M."/>
            <person name="Bell S.C."/>
            <person name="Webster N.S."/>
        </authorList>
    </citation>
    <scope>NUCLEOTIDE SEQUENCE</scope>
    <source>
        <strain evidence="4">SB0661_bin_32</strain>
    </source>
</reference>
<gene>
    <name evidence="4" type="ORF">F4X14_14305</name>
</gene>
<comment type="caution">
    <text evidence="4">The sequence shown here is derived from an EMBL/GenBank/DDBJ whole genome shotgun (WGS) entry which is preliminary data.</text>
</comment>
<name>A0A6B1D868_9CHLR</name>
<dbReference type="EMBL" id="VXMH01000072">
    <property type="protein sequence ID" value="MYC96131.1"/>
    <property type="molecule type" value="Genomic_DNA"/>
</dbReference>
<dbReference type="InterPro" id="IPR036409">
    <property type="entry name" value="Aldolase_II/adducin_N_sf"/>
</dbReference>
<dbReference type="Gene3D" id="3.40.225.10">
    <property type="entry name" value="Class II aldolase/adducin N-terminal domain"/>
    <property type="match status" value="1"/>
</dbReference>
<dbReference type="NCBIfam" id="NF006196">
    <property type="entry name" value="PRK08324.2-4"/>
    <property type="match status" value="1"/>
</dbReference>
<evidence type="ECO:0000256" key="2">
    <source>
        <dbReference type="ARBA" id="ARBA00023002"/>
    </source>
</evidence>
<accession>A0A6B1D868</accession>
<dbReference type="PANTHER" id="PTHR24321:SF14">
    <property type="entry name" value="SHORT-CHAIN TYPE DEHYDROGENASE_REDUCTASE BLR2146-RELATED"/>
    <property type="match status" value="1"/>
</dbReference>
<dbReference type="PROSITE" id="PS00061">
    <property type="entry name" value="ADH_SHORT"/>
    <property type="match status" value="1"/>
</dbReference>
<keyword evidence="2" id="KW-0560">Oxidoreductase</keyword>
<evidence type="ECO:0000313" key="4">
    <source>
        <dbReference type="EMBL" id="MYC96131.1"/>
    </source>
</evidence>
<dbReference type="InterPro" id="IPR001303">
    <property type="entry name" value="Aldolase_II/adducin_N"/>
</dbReference>
<dbReference type="PRINTS" id="PR00081">
    <property type="entry name" value="GDHRDH"/>
</dbReference>
<dbReference type="SUPFAM" id="SSF53639">
    <property type="entry name" value="AraD/HMP-PK domain-like"/>
    <property type="match status" value="1"/>
</dbReference>
<dbReference type="InterPro" id="IPR002347">
    <property type="entry name" value="SDR_fam"/>
</dbReference>
<proteinExistence type="inferred from homology"/>
<evidence type="ECO:0000256" key="1">
    <source>
        <dbReference type="ARBA" id="ARBA00006484"/>
    </source>
</evidence>
<dbReference type="FunFam" id="3.40.50.720:FF:000084">
    <property type="entry name" value="Short-chain dehydrogenase reductase"/>
    <property type="match status" value="1"/>
</dbReference>
<dbReference type="AlphaFoldDB" id="A0A6B1D868"/>
<feature type="domain" description="Class II aldolase/adducin N-terminal" evidence="3">
    <location>
        <begin position="20"/>
        <end position="221"/>
    </location>
</feature>
<organism evidence="4">
    <name type="scientific">Caldilineaceae bacterium SB0661_bin_32</name>
    <dbReference type="NCBI Taxonomy" id="2605255"/>
    <lineage>
        <taxon>Bacteria</taxon>
        <taxon>Bacillati</taxon>
        <taxon>Chloroflexota</taxon>
        <taxon>Caldilineae</taxon>
        <taxon>Caldilineales</taxon>
        <taxon>Caldilineaceae</taxon>
    </lineage>
</organism>
<comment type="similarity">
    <text evidence="1">Belongs to the short-chain dehydrogenases/reductases (SDR) family.</text>
</comment>
<dbReference type="GO" id="GO:0016491">
    <property type="term" value="F:oxidoreductase activity"/>
    <property type="evidence" value="ECO:0007669"/>
    <property type="project" value="UniProtKB-KW"/>
</dbReference>
<evidence type="ECO:0000259" key="3">
    <source>
        <dbReference type="SMART" id="SM01007"/>
    </source>
</evidence>